<dbReference type="InterPro" id="IPR043917">
    <property type="entry name" value="DUF5753"/>
</dbReference>
<comment type="caution">
    <text evidence="2">The sequence shown here is derived from an EMBL/GenBank/DDBJ whole genome shotgun (WGS) entry which is preliminary data.</text>
</comment>
<name>A0ABW0EL98_9PSEU</name>
<reference evidence="3" key="1">
    <citation type="journal article" date="2019" name="Int. J. Syst. Evol. Microbiol.">
        <title>The Global Catalogue of Microorganisms (GCM) 10K type strain sequencing project: providing services to taxonomists for standard genome sequencing and annotation.</title>
        <authorList>
            <consortium name="The Broad Institute Genomics Platform"/>
            <consortium name="The Broad Institute Genome Sequencing Center for Infectious Disease"/>
            <person name="Wu L."/>
            <person name="Ma J."/>
        </authorList>
    </citation>
    <scope>NUCLEOTIDE SEQUENCE [LARGE SCALE GENOMIC DNA]</scope>
    <source>
        <strain evidence="3">CCUG 59778</strain>
    </source>
</reference>
<evidence type="ECO:0000313" key="3">
    <source>
        <dbReference type="Proteomes" id="UP001596157"/>
    </source>
</evidence>
<dbReference type="EMBL" id="JBHSKF010000003">
    <property type="protein sequence ID" value="MFC5287083.1"/>
    <property type="molecule type" value="Genomic_DNA"/>
</dbReference>
<protein>
    <submittedName>
        <fullName evidence="2">DUF5753 domain-containing protein</fullName>
    </submittedName>
</protein>
<feature type="domain" description="DUF5753" evidence="1">
    <location>
        <begin position="22"/>
        <end position="209"/>
    </location>
</feature>
<dbReference type="RefSeq" id="WP_378246323.1">
    <property type="nucleotide sequence ID" value="NZ_JBHSKF010000003.1"/>
</dbReference>
<proteinExistence type="predicted"/>
<keyword evidence="3" id="KW-1185">Reference proteome</keyword>
<gene>
    <name evidence="2" type="ORF">ACFPM7_08475</name>
</gene>
<dbReference type="Proteomes" id="UP001596157">
    <property type="component" value="Unassembled WGS sequence"/>
</dbReference>
<sequence>MAGRADRRSWLARWSDVIPDWFRTYAGLEGLASHVVTYKPQLLHALVQTREYSAGVTAPSARVRPDQLERLVGLRMERQKRVLADDKPLQLTAMFEESVLDRPIGGNRTVEVMRAQLRYLLELGKRDNVEILVVPTSAGRHDGLEGQFTLLHFRNDDGSKQAQTIAFVEIPDDAVYVQDQRQVDTYLRSAEQVRAAALSHAQSARLIKQRLAALD</sequence>
<organism evidence="2 3">
    <name type="scientific">Actinokineospora guangxiensis</name>
    <dbReference type="NCBI Taxonomy" id="1490288"/>
    <lineage>
        <taxon>Bacteria</taxon>
        <taxon>Bacillati</taxon>
        <taxon>Actinomycetota</taxon>
        <taxon>Actinomycetes</taxon>
        <taxon>Pseudonocardiales</taxon>
        <taxon>Pseudonocardiaceae</taxon>
        <taxon>Actinokineospora</taxon>
    </lineage>
</organism>
<evidence type="ECO:0000313" key="2">
    <source>
        <dbReference type="EMBL" id="MFC5287083.1"/>
    </source>
</evidence>
<dbReference type="Pfam" id="PF19054">
    <property type="entry name" value="DUF5753"/>
    <property type="match status" value="1"/>
</dbReference>
<evidence type="ECO:0000259" key="1">
    <source>
        <dbReference type="Pfam" id="PF19054"/>
    </source>
</evidence>
<accession>A0ABW0EL98</accession>